<dbReference type="STRING" id="870908.SAMN04488044_1696"/>
<dbReference type="AlphaFoldDB" id="A0A1M5P4A3"/>
<organism evidence="9 10">
    <name type="scientific">Cognatishimia maritima</name>
    <dbReference type="NCBI Taxonomy" id="870908"/>
    <lineage>
        <taxon>Bacteria</taxon>
        <taxon>Pseudomonadati</taxon>
        <taxon>Pseudomonadota</taxon>
        <taxon>Alphaproteobacteria</taxon>
        <taxon>Rhodobacterales</taxon>
        <taxon>Paracoccaceae</taxon>
        <taxon>Cognatishimia</taxon>
    </lineage>
</organism>
<dbReference type="EMBL" id="FQWM01000002">
    <property type="protein sequence ID" value="SHG96023.1"/>
    <property type="molecule type" value="Genomic_DNA"/>
</dbReference>
<dbReference type="GO" id="GO:0042597">
    <property type="term" value="C:periplasmic space"/>
    <property type="evidence" value="ECO:0007669"/>
    <property type="project" value="UniProtKB-SubCell"/>
</dbReference>
<keyword evidence="6" id="KW-0016">Alginate biosynthesis</keyword>
<name>A0A1M5P4A3_9RHOB</name>
<dbReference type="Pfam" id="PF16822">
    <property type="entry name" value="ALGX"/>
    <property type="match status" value="1"/>
</dbReference>
<dbReference type="Proteomes" id="UP000184211">
    <property type="component" value="Unassembled WGS sequence"/>
</dbReference>
<keyword evidence="10" id="KW-1185">Reference proteome</keyword>
<keyword evidence="4 7" id="KW-0732">Signal</keyword>
<evidence type="ECO:0000256" key="3">
    <source>
        <dbReference type="ARBA" id="ARBA00022679"/>
    </source>
</evidence>
<dbReference type="InterPro" id="IPR031811">
    <property type="entry name" value="ALGX/ALGJ_SGNH-like"/>
</dbReference>
<feature type="signal peptide" evidence="7">
    <location>
        <begin position="1"/>
        <end position="20"/>
    </location>
</feature>
<feature type="domain" description="AlgX/AlgJ SGNH hydrolase-like" evidence="8">
    <location>
        <begin position="64"/>
        <end position="313"/>
    </location>
</feature>
<protein>
    <submittedName>
        <fullName evidence="9">SGNH hydrolase-like domain-containing protein, acetyltransferase AlgX</fullName>
    </submittedName>
</protein>
<evidence type="ECO:0000256" key="4">
    <source>
        <dbReference type="ARBA" id="ARBA00022729"/>
    </source>
</evidence>
<keyword evidence="5" id="KW-0574">Periplasm</keyword>
<dbReference type="GO" id="GO:0042121">
    <property type="term" value="P:alginic acid biosynthetic process"/>
    <property type="evidence" value="ECO:0007669"/>
    <property type="project" value="UniProtKB-UniPathway"/>
</dbReference>
<keyword evidence="3 9" id="KW-0808">Transferase</keyword>
<dbReference type="GO" id="GO:0016740">
    <property type="term" value="F:transferase activity"/>
    <property type="evidence" value="ECO:0007669"/>
    <property type="project" value="UniProtKB-KW"/>
</dbReference>
<evidence type="ECO:0000313" key="9">
    <source>
        <dbReference type="EMBL" id="SHG96023.1"/>
    </source>
</evidence>
<dbReference type="UniPathway" id="UPA00286"/>
<evidence type="ECO:0000256" key="5">
    <source>
        <dbReference type="ARBA" id="ARBA00022764"/>
    </source>
</evidence>
<evidence type="ECO:0000313" key="10">
    <source>
        <dbReference type="Proteomes" id="UP000184211"/>
    </source>
</evidence>
<gene>
    <name evidence="9" type="ORF">SAMN04488044_1696</name>
</gene>
<dbReference type="GO" id="GO:0016787">
    <property type="term" value="F:hydrolase activity"/>
    <property type="evidence" value="ECO:0007669"/>
    <property type="project" value="UniProtKB-KW"/>
</dbReference>
<evidence type="ECO:0000256" key="1">
    <source>
        <dbReference type="ARBA" id="ARBA00004418"/>
    </source>
</evidence>
<keyword evidence="9" id="KW-0378">Hydrolase</keyword>
<dbReference type="OrthoDB" id="5657087at2"/>
<reference evidence="10" key="1">
    <citation type="submission" date="2016-11" db="EMBL/GenBank/DDBJ databases">
        <authorList>
            <person name="Varghese N."/>
            <person name="Submissions S."/>
        </authorList>
    </citation>
    <scope>NUCLEOTIDE SEQUENCE [LARGE SCALE GENOMIC DNA]</scope>
    <source>
        <strain evidence="10">DSM 28223</strain>
    </source>
</reference>
<feature type="chain" id="PRO_5013382193" evidence="7">
    <location>
        <begin position="21"/>
        <end position="441"/>
    </location>
</feature>
<evidence type="ECO:0000256" key="2">
    <source>
        <dbReference type="ARBA" id="ARBA00005182"/>
    </source>
</evidence>
<evidence type="ECO:0000259" key="8">
    <source>
        <dbReference type="Pfam" id="PF16822"/>
    </source>
</evidence>
<comment type="pathway">
    <text evidence="2">Glycan biosynthesis; alginate biosynthesis.</text>
</comment>
<sequence length="441" mass="49025">MKHTLLAALALCALTQPAAAEKVQLFCDALLKEESYEPDNRHMRFLTVDEESGWISRTTDIRSNTYRQSAIDVLAEIRRRLADDFGATLVIANAPQRGIFVPFLDEVEKEDARAIYREMLGQLNSAGIITPDADEILTSDIAQGDSFYFPRDTHWTPEGAGVVARSLAKALQNAGKIDVSDDEPRYIFGDFELETFKGTFNNSIEEICGIEPPEHEMMVPNVVPVAHSTEELADQLFGDPALGDSKKIVLLGTSFGNSSGGDRFRWAAQLEHALQNKVENLSLTGGLTVTAFEAYAYRDLAPGSADIVIWEFPAVYVSNWIEYDFRQILGAIAGECSAETESHALSFEAGSDAEIRFEKPLPLQETVSLDFTDFEIGSMQLLLQDENGKKYTQRIRRRDRFPGNARTTIWRTSTHGLSGELIGIRIENLDSDLEGELKICD</sequence>
<comment type="subcellular location">
    <subcellularLocation>
        <location evidence="1">Periplasm</location>
    </subcellularLocation>
</comment>
<evidence type="ECO:0000256" key="6">
    <source>
        <dbReference type="ARBA" id="ARBA00022841"/>
    </source>
</evidence>
<accession>A0A1M5P4A3</accession>
<evidence type="ECO:0000256" key="7">
    <source>
        <dbReference type="SAM" id="SignalP"/>
    </source>
</evidence>
<proteinExistence type="predicted"/>